<dbReference type="GO" id="GO:0009002">
    <property type="term" value="F:serine-type D-Ala-D-Ala carboxypeptidase activity"/>
    <property type="evidence" value="ECO:0007669"/>
    <property type="project" value="InterPro"/>
</dbReference>
<dbReference type="Gene3D" id="3.40.710.10">
    <property type="entry name" value="DD-peptidase/beta-lactamase superfamily"/>
    <property type="match status" value="1"/>
</dbReference>
<dbReference type="Proteomes" id="UP000177167">
    <property type="component" value="Unassembled WGS sequence"/>
</dbReference>
<evidence type="ECO:0000256" key="2">
    <source>
        <dbReference type="ARBA" id="ARBA00022729"/>
    </source>
</evidence>
<keyword evidence="3" id="KW-0378">Hydrolase</keyword>
<keyword evidence="6" id="KW-0961">Cell wall biogenesis/degradation</keyword>
<dbReference type="PRINTS" id="PR00725">
    <property type="entry name" value="DADACBPTASE1"/>
</dbReference>
<evidence type="ECO:0000256" key="6">
    <source>
        <dbReference type="ARBA" id="ARBA00023316"/>
    </source>
</evidence>
<dbReference type="GO" id="GO:0006508">
    <property type="term" value="P:proteolysis"/>
    <property type="evidence" value="ECO:0007669"/>
    <property type="project" value="InterPro"/>
</dbReference>
<protein>
    <recommendedName>
        <fullName evidence="10">Peptidase S11 D-alanyl-D-alanine carboxypeptidase A N-terminal domain-containing protein</fullName>
    </recommendedName>
</protein>
<dbReference type="Pfam" id="PF00768">
    <property type="entry name" value="Peptidase_S11"/>
    <property type="match status" value="1"/>
</dbReference>
<evidence type="ECO:0000313" key="11">
    <source>
        <dbReference type="EMBL" id="OGN09251.1"/>
    </source>
</evidence>
<dbReference type="InterPro" id="IPR012338">
    <property type="entry name" value="Beta-lactam/transpept-like"/>
</dbReference>
<evidence type="ECO:0000256" key="3">
    <source>
        <dbReference type="ARBA" id="ARBA00022801"/>
    </source>
</evidence>
<dbReference type="AlphaFoldDB" id="A0A1F8F7V9"/>
<keyword evidence="5" id="KW-0573">Peptidoglycan synthesis</keyword>
<evidence type="ECO:0000313" key="12">
    <source>
        <dbReference type="Proteomes" id="UP000177167"/>
    </source>
</evidence>
<dbReference type="GO" id="GO:0071555">
    <property type="term" value="P:cell wall organization"/>
    <property type="evidence" value="ECO:0007669"/>
    <property type="project" value="UniProtKB-KW"/>
</dbReference>
<evidence type="ECO:0000259" key="10">
    <source>
        <dbReference type="Pfam" id="PF00768"/>
    </source>
</evidence>
<dbReference type="EMBL" id="MGJP01000040">
    <property type="protein sequence ID" value="OGN09251.1"/>
    <property type="molecule type" value="Genomic_DNA"/>
</dbReference>
<proteinExistence type="inferred from homology"/>
<feature type="domain" description="Peptidase S11 D-alanyl-D-alanine carboxypeptidase A N-terminal" evidence="10">
    <location>
        <begin position="68"/>
        <end position="290"/>
    </location>
</feature>
<evidence type="ECO:0000256" key="7">
    <source>
        <dbReference type="PIRSR" id="PIRSR618044-1"/>
    </source>
</evidence>
<dbReference type="PANTHER" id="PTHR21581:SF6">
    <property type="entry name" value="TRAFFICKING PROTEIN PARTICLE COMPLEX SUBUNIT 12"/>
    <property type="match status" value="1"/>
</dbReference>
<evidence type="ECO:0000256" key="4">
    <source>
        <dbReference type="ARBA" id="ARBA00022960"/>
    </source>
</evidence>
<dbReference type="GO" id="GO:0009252">
    <property type="term" value="P:peptidoglycan biosynthetic process"/>
    <property type="evidence" value="ECO:0007669"/>
    <property type="project" value="UniProtKB-KW"/>
</dbReference>
<sequence length="310" mass="34404">MKLYLVTIVILVLVVFNVVFMLKSANYDQAYLPEPQTKSTIDNAQAAFILPISEASYIPILDTNVYLPVIDAKAAMVYDINSSRYLYAQNIKEKLPIASLTKILTAIAVIENLNLKDVVSVSNTAIKVDGEKQDLYLGERLIVEDLVKMMLVKSSNDAAYALTEHAKANNIDLIQKMNLKAADLGMYNSYFKDSAGLDDEAYSSAEDVVKLVKHLLTYPRLLNIMSQQSTSIKSLDSIEHHIQTTNRLLGEVPNVLGGKTGYTEGALGCLVLIVEVSSKNDKIISVILGSNERFTDTTKLVQWSQQAYKW</sequence>
<name>A0A1F8F7V9_9BACT</name>
<dbReference type="GO" id="GO:0008360">
    <property type="term" value="P:regulation of cell shape"/>
    <property type="evidence" value="ECO:0007669"/>
    <property type="project" value="UniProtKB-KW"/>
</dbReference>
<gene>
    <name evidence="11" type="ORF">A3J46_04595</name>
</gene>
<keyword evidence="2" id="KW-0732">Signal</keyword>
<evidence type="ECO:0000256" key="9">
    <source>
        <dbReference type="RuleBase" id="RU004016"/>
    </source>
</evidence>
<feature type="active site" evidence="7">
    <location>
        <position position="154"/>
    </location>
</feature>
<comment type="similarity">
    <text evidence="1 9">Belongs to the peptidase S11 family.</text>
</comment>
<keyword evidence="4" id="KW-0133">Cell shape</keyword>
<comment type="caution">
    <text evidence="11">The sequence shown here is derived from an EMBL/GenBank/DDBJ whole genome shotgun (WGS) entry which is preliminary data.</text>
</comment>
<accession>A0A1F8F7V9</accession>
<reference evidence="11 12" key="1">
    <citation type="journal article" date="2016" name="Nat. Commun.">
        <title>Thousands of microbial genomes shed light on interconnected biogeochemical processes in an aquifer system.</title>
        <authorList>
            <person name="Anantharaman K."/>
            <person name="Brown C.T."/>
            <person name="Hug L.A."/>
            <person name="Sharon I."/>
            <person name="Castelle C.J."/>
            <person name="Probst A.J."/>
            <person name="Thomas B.C."/>
            <person name="Singh A."/>
            <person name="Wilkins M.J."/>
            <person name="Karaoz U."/>
            <person name="Brodie E.L."/>
            <person name="Williams K.H."/>
            <person name="Hubbard S.S."/>
            <person name="Banfield J.F."/>
        </authorList>
    </citation>
    <scope>NUCLEOTIDE SEQUENCE [LARGE SCALE GENOMIC DNA]</scope>
</reference>
<feature type="active site" description="Proton acceptor" evidence="7">
    <location>
        <position position="102"/>
    </location>
</feature>
<evidence type="ECO:0000256" key="1">
    <source>
        <dbReference type="ARBA" id="ARBA00007164"/>
    </source>
</evidence>
<evidence type="ECO:0000256" key="5">
    <source>
        <dbReference type="ARBA" id="ARBA00022984"/>
    </source>
</evidence>
<dbReference type="SUPFAM" id="SSF56601">
    <property type="entry name" value="beta-lactamase/transpeptidase-like"/>
    <property type="match status" value="1"/>
</dbReference>
<feature type="binding site" evidence="8">
    <location>
        <position position="259"/>
    </location>
    <ligand>
        <name>substrate</name>
    </ligand>
</feature>
<dbReference type="InterPro" id="IPR001967">
    <property type="entry name" value="Peptidase_S11_N"/>
</dbReference>
<evidence type="ECO:0000256" key="8">
    <source>
        <dbReference type="PIRSR" id="PIRSR618044-2"/>
    </source>
</evidence>
<dbReference type="PANTHER" id="PTHR21581">
    <property type="entry name" value="D-ALANYL-D-ALANINE CARBOXYPEPTIDASE"/>
    <property type="match status" value="1"/>
</dbReference>
<organism evidence="11 12">
    <name type="scientific">Candidatus Yanofskybacteria bacterium RIFCSPHIGHO2_02_FULL_41_11</name>
    <dbReference type="NCBI Taxonomy" id="1802675"/>
    <lineage>
        <taxon>Bacteria</taxon>
        <taxon>Candidatus Yanofskyibacteriota</taxon>
    </lineage>
</organism>
<dbReference type="InterPro" id="IPR018044">
    <property type="entry name" value="Peptidase_S11"/>
</dbReference>
<feature type="active site" description="Acyl-ester intermediate" evidence="7">
    <location>
        <position position="99"/>
    </location>
</feature>